<feature type="region of interest" description="Disordered" evidence="2">
    <location>
        <begin position="188"/>
        <end position="212"/>
    </location>
</feature>
<proteinExistence type="predicted"/>
<feature type="compositionally biased region" description="Low complexity" evidence="2">
    <location>
        <begin position="408"/>
        <end position="422"/>
    </location>
</feature>
<dbReference type="OrthoDB" id="3800840at2759"/>
<organism evidence="3 4">
    <name type="scientific">Phaeosphaeria nodorum (strain SN15 / ATCC MYA-4574 / FGSC 10173)</name>
    <name type="common">Glume blotch fungus</name>
    <name type="synonym">Parastagonospora nodorum</name>
    <dbReference type="NCBI Taxonomy" id="321614"/>
    <lineage>
        <taxon>Eukaryota</taxon>
        <taxon>Fungi</taxon>
        <taxon>Dikarya</taxon>
        <taxon>Ascomycota</taxon>
        <taxon>Pezizomycotina</taxon>
        <taxon>Dothideomycetes</taxon>
        <taxon>Pleosporomycetidae</taxon>
        <taxon>Pleosporales</taxon>
        <taxon>Pleosporineae</taxon>
        <taxon>Phaeosphaeriaceae</taxon>
        <taxon>Parastagonospora</taxon>
    </lineage>
</organism>
<evidence type="ECO:0000256" key="1">
    <source>
        <dbReference type="SAM" id="Coils"/>
    </source>
</evidence>
<feature type="region of interest" description="Disordered" evidence="2">
    <location>
        <begin position="387"/>
        <end position="451"/>
    </location>
</feature>
<feature type="compositionally biased region" description="Polar residues" evidence="2">
    <location>
        <begin position="498"/>
        <end position="508"/>
    </location>
</feature>
<dbReference type="VEuPathDB" id="FungiDB:JI435_088480"/>
<evidence type="ECO:0000256" key="2">
    <source>
        <dbReference type="SAM" id="MobiDB-lite"/>
    </source>
</evidence>
<evidence type="ECO:0000313" key="4">
    <source>
        <dbReference type="Proteomes" id="UP000663193"/>
    </source>
</evidence>
<keyword evidence="4" id="KW-1185">Reference proteome</keyword>
<gene>
    <name evidence="3" type="ORF">JI435_088480</name>
</gene>
<protein>
    <submittedName>
        <fullName evidence="3">Uncharacterized protein</fullName>
    </submittedName>
</protein>
<feature type="coiled-coil region" evidence="1">
    <location>
        <begin position="717"/>
        <end position="756"/>
    </location>
</feature>
<dbReference type="OMA" id="FITIRTH"/>
<accession>A0A7U2F268</accession>
<dbReference type="EMBL" id="CP069029">
    <property type="protein sequence ID" value="QRC97374.1"/>
    <property type="molecule type" value="Genomic_DNA"/>
</dbReference>
<feature type="compositionally biased region" description="Basic and acidic residues" evidence="2">
    <location>
        <begin position="201"/>
        <end position="212"/>
    </location>
</feature>
<dbReference type="AlphaFoldDB" id="A0A7U2F268"/>
<keyword evidence="1" id="KW-0175">Coiled coil</keyword>
<name>A0A7U2F268_PHANO</name>
<feature type="region of interest" description="Disordered" evidence="2">
    <location>
        <begin position="487"/>
        <end position="511"/>
    </location>
</feature>
<evidence type="ECO:0000313" key="3">
    <source>
        <dbReference type="EMBL" id="QRC97374.1"/>
    </source>
</evidence>
<reference evidence="4" key="1">
    <citation type="journal article" date="2021" name="BMC Genomics">
        <title>Chromosome-level genome assembly and manually-curated proteome of model necrotroph Parastagonospora nodorum Sn15 reveals a genome-wide trove of candidate effector homologs, and redundancy of virulence-related functions within an accessory chromosome.</title>
        <authorList>
            <person name="Bertazzoni S."/>
            <person name="Jones D.A.B."/>
            <person name="Phan H.T."/>
            <person name="Tan K.-C."/>
            <person name="Hane J.K."/>
        </authorList>
    </citation>
    <scope>NUCLEOTIDE SEQUENCE [LARGE SCALE GENOMIC DNA]</scope>
    <source>
        <strain evidence="4">SN15 / ATCC MYA-4574 / FGSC 10173)</strain>
    </source>
</reference>
<feature type="region of interest" description="Disordered" evidence="2">
    <location>
        <begin position="568"/>
        <end position="592"/>
    </location>
</feature>
<sequence length="778" mass="84554">MAPSPQDKRYDNAQDVRTIIDIVKGETGIEELPGFGLLQWHYMSRNSGILGDEKLAVGKLNGQDVFACLRMPPVDDKYSLRANLIKLITGDGVTTSQVEPSMLGQIVYAPIFKHIRCDTGTASQPDCPIKAFMVACFVLRGHTHDNPLKPRALFRVELITALKQYEQTILLKGKRKDLAGATSASSTASAFNGKSVTPAVESDKGHHVEDVRSHLQKKLGSGTLPYISDLGWEPSSLAGAPEKLRIGTRCHAAVFAIFNPRAHPAQQLNIIQAGKGRLRIEIQRAGMASVKYDEPYSHLGPTGKDMPVTQIKALAQTLRTYLKGLFALRGHSEGRRICIDLQSLTRTISTIRMAGYGIGTGSGKDAADTTEPMLDGILDTIEGSLAKNKNEGSSTATDTPTRAFLQVRSSSRSASTTTTPRANIARSHTKDTSQASEDNMFDMGNGESSTSRWSAIDLPAQKSGTGLYGIFSKANWASNTPKILQTPLESGSRAVHLTSPSSSDTESVTPDCLAESDDRLEMSSSHLMIPEPDILPELRSSKSPTPQIVPSTNSSMFKEISTIPIGTQDLDQDSVIGDDPSEDTPSQKLTPGGLIDVMTDVAKDGSNDARSDWLKDFITIRTHQTIIAVYHQQVQAYEQQISDLHLKILNAKSVAKLKEDDASQACNDTLRDAMNGPRPDWTTSLEVLSRAVEAAKLKSKDISARLQAEITAFEGDISAIEAKKAQAQTQIEHAALEQANAKKRKAETDDDDLMETIMMDMVDAGRNMGRAEKKRKVT</sequence>
<dbReference type="Proteomes" id="UP000663193">
    <property type="component" value="Chromosome 7"/>
</dbReference>
<feature type="compositionally biased region" description="Polar residues" evidence="2">
    <location>
        <begin position="391"/>
        <end position="400"/>
    </location>
</feature>